<proteinExistence type="predicted"/>
<evidence type="ECO:0008006" key="4">
    <source>
        <dbReference type="Google" id="ProtNLM"/>
    </source>
</evidence>
<keyword evidence="1" id="KW-0732">Signal</keyword>
<dbReference type="EMBL" id="JBHSVR010000001">
    <property type="protein sequence ID" value="MFC6635024.1"/>
    <property type="molecule type" value="Genomic_DNA"/>
</dbReference>
<evidence type="ECO:0000256" key="1">
    <source>
        <dbReference type="SAM" id="SignalP"/>
    </source>
</evidence>
<dbReference type="RefSeq" id="WP_193195151.1">
    <property type="nucleotide sequence ID" value="NZ_JACZFR010000084.1"/>
</dbReference>
<reference evidence="3" key="1">
    <citation type="journal article" date="2019" name="Int. J. Syst. Evol. Microbiol.">
        <title>The Global Catalogue of Microorganisms (GCM) 10K type strain sequencing project: providing services to taxonomists for standard genome sequencing and annotation.</title>
        <authorList>
            <consortium name="The Broad Institute Genomics Platform"/>
            <consortium name="The Broad Institute Genome Sequencing Center for Infectious Disease"/>
            <person name="Wu L."/>
            <person name="Ma J."/>
        </authorList>
    </citation>
    <scope>NUCLEOTIDE SEQUENCE [LARGE SCALE GENOMIC DNA]</scope>
    <source>
        <strain evidence="3">CGMCC 1.13718</strain>
    </source>
</reference>
<keyword evidence="3" id="KW-1185">Reference proteome</keyword>
<evidence type="ECO:0000313" key="3">
    <source>
        <dbReference type="Proteomes" id="UP001596425"/>
    </source>
</evidence>
<sequence>MRTIIFTLSFLISIVSFACEDEPKTTPKIFVEKWSQGEGADGVTVYYPSESEGVPVSSFTLNIEVSEETYITTDLMIRPMRDDFHGLEKKEYKVSYIYLSEEFYGAASVAVKYEPQLGEDEPLLGCMPLPEFHKLTSLVADNA</sequence>
<feature type="chain" id="PRO_5045496826" description="DUF4843 domain-containing protein" evidence="1">
    <location>
        <begin position="19"/>
        <end position="143"/>
    </location>
</feature>
<comment type="caution">
    <text evidence="2">The sequence shown here is derived from an EMBL/GenBank/DDBJ whole genome shotgun (WGS) entry which is preliminary data.</text>
</comment>
<dbReference type="PROSITE" id="PS51257">
    <property type="entry name" value="PROKAR_LIPOPROTEIN"/>
    <property type="match status" value="1"/>
</dbReference>
<protein>
    <recommendedName>
        <fullName evidence="4">DUF4843 domain-containing protein</fullName>
    </recommendedName>
</protein>
<accession>A0ABW1YQJ3</accession>
<name>A0ABW1YQJ3_9GAMM</name>
<feature type="signal peptide" evidence="1">
    <location>
        <begin position="1"/>
        <end position="18"/>
    </location>
</feature>
<gene>
    <name evidence="2" type="ORF">ACFQBM_17175</name>
</gene>
<dbReference type="Proteomes" id="UP001596425">
    <property type="component" value="Unassembled WGS sequence"/>
</dbReference>
<organism evidence="2 3">
    <name type="scientific">Microbulbifer taiwanensis</name>
    <dbReference type="NCBI Taxonomy" id="986746"/>
    <lineage>
        <taxon>Bacteria</taxon>
        <taxon>Pseudomonadati</taxon>
        <taxon>Pseudomonadota</taxon>
        <taxon>Gammaproteobacteria</taxon>
        <taxon>Cellvibrionales</taxon>
        <taxon>Microbulbiferaceae</taxon>
        <taxon>Microbulbifer</taxon>
    </lineage>
</organism>
<evidence type="ECO:0000313" key="2">
    <source>
        <dbReference type="EMBL" id="MFC6635024.1"/>
    </source>
</evidence>